<dbReference type="EMBL" id="CAMAPF010000972">
    <property type="protein sequence ID" value="CAH9132657.1"/>
    <property type="molecule type" value="Genomic_DNA"/>
</dbReference>
<evidence type="ECO:0000256" key="1">
    <source>
        <dbReference type="SAM" id="MobiDB-lite"/>
    </source>
</evidence>
<reference evidence="2" key="1">
    <citation type="submission" date="2022-07" db="EMBL/GenBank/DDBJ databases">
        <authorList>
            <person name="Macas J."/>
            <person name="Novak P."/>
            <person name="Neumann P."/>
        </authorList>
    </citation>
    <scope>NUCLEOTIDE SEQUENCE</scope>
</reference>
<dbReference type="AlphaFoldDB" id="A0AAV0FBA8"/>
<protein>
    <submittedName>
        <fullName evidence="2">Uncharacterized protein</fullName>
    </submittedName>
</protein>
<gene>
    <name evidence="2" type="ORF">CEPIT_LOCUS32348</name>
</gene>
<evidence type="ECO:0000313" key="2">
    <source>
        <dbReference type="EMBL" id="CAH9132657.1"/>
    </source>
</evidence>
<keyword evidence="3" id="KW-1185">Reference proteome</keyword>
<sequence>MLMEQQRRQDEELARLREAEKKAASADEALSQLERLRTETASLKEKADAAEKRAIVAEDEAKRLQNQLDEETAARRLAEEKAVKLEADAAAAADRAIELFMAEGWKDE</sequence>
<feature type="non-terminal residue" evidence="2">
    <location>
        <position position="108"/>
    </location>
</feature>
<organism evidence="2 3">
    <name type="scientific">Cuscuta epithymum</name>
    <dbReference type="NCBI Taxonomy" id="186058"/>
    <lineage>
        <taxon>Eukaryota</taxon>
        <taxon>Viridiplantae</taxon>
        <taxon>Streptophyta</taxon>
        <taxon>Embryophyta</taxon>
        <taxon>Tracheophyta</taxon>
        <taxon>Spermatophyta</taxon>
        <taxon>Magnoliopsida</taxon>
        <taxon>eudicotyledons</taxon>
        <taxon>Gunneridae</taxon>
        <taxon>Pentapetalae</taxon>
        <taxon>asterids</taxon>
        <taxon>lamiids</taxon>
        <taxon>Solanales</taxon>
        <taxon>Convolvulaceae</taxon>
        <taxon>Cuscuteae</taxon>
        <taxon>Cuscuta</taxon>
        <taxon>Cuscuta subgen. Cuscuta</taxon>
    </lineage>
</organism>
<feature type="region of interest" description="Disordered" evidence="1">
    <location>
        <begin position="1"/>
        <end position="28"/>
    </location>
</feature>
<comment type="caution">
    <text evidence="2">The sequence shown here is derived from an EMBL/GenBank/DDBJ whole genome shotgun (WGS) entry which is preliminary data.</text>
</comment>
<feature type="compositionally biased region" description="Basic and acidic residues" evidence="1">
    <location>
        <begin position="1"/>
        <end position="25"/>
    </location>
</feature>
<dbReference type="Proteomes" id="UP001152523">
    <property type="component" value="Unassembled WGS sequence"/>
</dbReference>
<proteinExistence type="predicted"/>
<accession>A0AAV0FBA8</accession>
<evidence type="ECO:0000313" key="3">
    <source>
        <dbReference type="Proteomes" id="UP001152523"/>
    </source>
</evidence>
<name>A0AAV0FBA8_9ASTE</name>